<organism evidence="9 10">
    <name type="scientific">Sinosporangium album</name>
    <dbReference type="NCBI Taxonomy" id="504805"/>
    <lineage>
        <taxon>Bacteria</taxon>
        <taxon>Bacillati</taxon>
        <taxon>Actinomycetota</taxon>
        <taxon>Actinomycetes</taxon>
        <taxon>Streptosporangiales</taxon>
        <taxon>Streptosporangiaceae</taxon>
        <taxon>Sinosporangium</taxon>
    </lineage>
</organism>
<dbReference type="PANTHER" id="PTHR23513:SF6">
    <property type="entry name" value="MAJOR FACILITATOR SUPERFAMILY ASSOCIATED DOMAIN-CONTAINING PROTEIN"/>
    <property type="match status" value="1"/>
</dbReference>
<feature type="transmembrane region" description="Helical" evidence="7">
    <location>
        <begin position="374"/>
        <end position="393"/>
    </location>
</feature>
<feature type="transmembrane region" description="Helical" evidence="7">
    <location>
        <begin position="220"/>
        <end position="242"/>
    </location>
</feature>
<reference evidence="9 10" key="1">
    <citation type="submission" date="2016-10" db="EMBL/GenBank/DDBJ databases">
        <authorList>
            <person name="de Groot N.N."/>
        </authorList>
    </citation>
    <scope>NUCLEOTIDE SEQUENCE [LARGE SCALE GENOMIC DNA]</scope>
    <source>
        <strain evidence="9 10">CPCC 201354</strain>
    </source>
</reference>
<feature type="transmembrane region" description="Helical" evidence="7">
    <location>
        <begin position="12"/>
        <end position="36"/>
    </location>
</feature>
<evidence type="ECO:0000256" key="2">
    <source>
        <dbReference type="ARBA" id="ARBA00022448"/>
    </source>
</evidence>
<dbReference type="InterPro" id="IPR020846">
    <property type="entry name" value="MFS_dom"/>
</dbReference>
<dbReference type="RefSeq" id="WP_245691072.1">
    <property type="nucleotide sequence ID" value="NZ_FNCN01000011.1"/>
</dbReference>
<dbReference type="PANTHER" id="PTHR23513">
    <property type="entry name" value="INTEGRAL MEMBRANE EFFLUX PROTEIN-RELATED"/>
    <property type="match status" value="1"/>
</dbReference>
<comment type="subcellular location">
    <subcellularLocation>
        <location evidence="1">Cell membrane</location>
        <topology evidence="1">Multi-pass membrane protein</topology>
    </subcellularLocation>
</comment>
<feature type="transmembrane region" description="Helical" evidence="7">
    <location>
        <begin position="72"/>
        <end position="93"/>
    </location>
</feature>
<dbReference type="InterPro" id="IPR010290">
    <property type="entry name" value="TM_effector"/>
</dbReference>
<dbReference type="GO" id="GO:0005886">
    <property type="term" value="C:plasma membrane"/>
    <property type="evidence" value="ECO:0007669"/>
    <property type="project" value="UniProtKB-SubCell"/>
</dbReference>
<keyword evidence="2" id="KW-0813">Transport</keyword>
<evidence type="ECO:0000259" key="8">
    <source>
        <dbReference type="PROSITE" id="PS50850"/>
    </source>
</evidence>
<evidence type="ECO:0000256" key="7">
    <source>
        <dbReference type="SAM" id="Phobius"/>
    </source>
</evidence>
<keyword evidence="4 7" id="KW-0812">Transmembrane</keyword>
<dbReference type="SUPFAM" id="SSF103473">
    <property type="entry name" value="MFS general substrate transporter"/>
    <property type="match status" value="1"/>
</dbReference>
<evidence type="ECO:0000256" key="1">
    <source>
        <dbReference type="ARBA" id="ARBA00004651"/>
    </source>
</evidence>
<dbReference type="Gene3D" id="1.20.1250.20">
    <property type="entry name" value="MFS general substrate transporter like domains"/>
    <property type="match status" value="1"/>
</dbReference>
<feature type="transmembrane region" description="Helical" evidence="7">
    <location>
        <begin position="345"/>
        <end position="368"/>
    </location>
</feature>
<accession>A0A1G7ZSL7</accession>
<evidence type="ECO:0000313" key="9">
    <source>
        <dbReference type="EMBL" id="SDH11689.1"/>
    </source>
</evidence>
<keyword evidence="10" id="KW-1185">Reference proteome</keyword>
<gene>
    <name evidence="9" type="ORF">SAMN05421505_111186</name>
</gene>
<protein>
    <submittedName>
        <fullName evidence="9">Predicted arabinose efflux permease, MFS family</fullName>
    </submittedName>
</protein>
<dbReference type="GO" id="GO:0022857">
    <property type="term" value="F:transmembrane transporter activity"/>
    <property type="evidence" value="ECO:0007669"/>
    <property type="project" value="InterPro"/>
</dbReference>
<dbReference type="PROSITE" id="PS50850">
    <property type="entry name" value="MFS"/>
    <property type="match status" value="1"/>
</dbReference>
<feature type="domain" description="Major facilitator superfamily (MFS) profile" evidence="8">
    <location>
        <begin position="217"/>
        <end position="413"/>
    </location>
</feature>
<evidence type="ECO:0000256" key="4">
    <source>
        <dbReference type="ARBA" id="ARBA00022692"/>
    </source>
</evidence>
<proteinExistence type="predicted"/>
<keyword evidence="6 7" id="KW-0472">Membrane</keyword>
<dbReference type="AlphaFoldDB" id="A0A1G7ZSL7"/>
<dbReference type="STRING" id="504805.SAMN05421505_111186"/>
<keyword evidence="5 7" id="KW-1133">Transmembrane helix</keyword>
<feature type="transmembrane region" description="Helical" evidence="7">
    <location>
        <begin position="42"/>
        <end position="65"/>
    </location>
</feature>
<dbReference type="EMBL" id="FNCN01000011">
    <property type="protein sequence ID" value="SDH11689.1"/>
    <property type="molecule type" value="Genomic_DNA"/>
</dbReference>
<name>A0A1G7ZSL7_9ACTN</name>
<dbReference type="CDD" id="cd06173">
    <property type="entry name" value="MFS_MefA_like"/>
    <property type="match status" value="1"/>
</dbReference>
<evidence type="ECO:0000256" key="3">
    <source>
        <dbReference type="ARBA" id="ARBA00022475"/>
    </source>
</evidence>
<sequence length="413" mass="43734">MAGLGRNFTKLWAASTVSNIGDGIATAAAPLLIASITTDPVLVGMAMFVQQLPWLLFSLISGVYVDRLDRRTLIVVVNTLRALIIGGVAVAVWQDAATIPVIYAANFLLGTCETLGDNASATLIPAVVKDQDLPRANARMQTALVTVQRFAAPPSGAALFVLAAALPFAVNAATFVLAAGLVLLMRGVRQAPPPPAERRSVRADMAEGIRWLWGHRTIRLIAVSLLLMNITLMSGLSILVLYSRERLGLNEYGYGAFLTVTAAGGLIGALLAPRLQARFSDSLLLRIGLVIETLTHVGLALATTVWVAGPVMFAFGVHGAVLGAVTTTMRQRAVPERLRGRVQSVYLTFVFGGNALGALIGGPIAGWTGLTGPFWMSAAAMAVFTVFAWRPFGRHLARPASPRPAPDEVPAQR</sequence>
<dbReference type="InterPro" id="IPR036259">
    <property type="entry name" value="MFS_trans_sf"/>
</dbReference>
<feature type="transmembrane region" description="Helical" evidence="7">
    <location>
        <begin position="157"/>
        <end position="184"/>
    </location>
</feature>
<evidence type="ECO:0000313" key="10">
    <source>
        <dbReference type="Proteomes" id="UP000198923"/>
    </source>
</evidence>
<evidence type="ECO:0000256" key="5">
    <source>
        <dbReference type="ARBA" id="ARBA00022989"/>
    </source>
</evidence>
<dbReference type="Pfam" id="PF05977">
    <property type="entry name" value="MFS_3"/>
    <property type="match status" value="1"/>
</dbReference>
<dbReference type="Proteomes" id="UP000198923">
    <property type="component" value="Unassembled WGS sequence"/>
</dbReference>
<evidence type="ECO:0000256" key="6">
    <source>
        <dbReference type="ARBA" id="ARBA00023136"/>
    </source>
</evidence>
<feature type="transmembrane region" description="Helical" evidence="7">
    <location>
        <begin position="283"/>
        <end position="301"/>
    </location>
</feature>
<keyword evidence="3" id="KW-1003">Cell membrane</keyword>
<feature type="transmembrane region" description="Helical" evidence="7">
    <location>
        <begin position="307"/>
        <end position="325"/>
    </location>
</feature>
<feature type="transmembrane region" description="Helical" evidence="7">
    <location>
        <begin position="254"/>
        <end position="271"/>
    </location>
</feature>